<accession>A0AAW6IGK0</accession>
<dbReference type="RefSeq" id="WP_270540768.1">
    <property type="nucleotide sequence ID" value="NZ_JAQDAU010000001.1"/>
</dbReference>
<dbReference type="Proteomes" id="UP001215078">
    <property type="component" value="Unassembled WGS sequence"/>
</dbReference>
<protein>
    <submittedName>
        <fullName evidence="2">DUF5003 domain-containing protein</fullName>
    </submittedName>
</protein>
<name>A0AAW6IGK0_BACOV</name>
<evidence type="ECO:0000313" key="3">
    <source>
        <dbReference type="Proteomes" id="UP001215078"/>
    </source>
</evidence>
<organism evidence="2 3">
    <name type="scientific">Bacteroides ovatus</name>
    <dbReference type="NCBI Taxonomy" id="28116"/>
    <lineage>
        <taxon>Bacteria</taxon>
        <taxon>Pseudomonadati</taxon>
        <taxon>Bacteroidota</taxon>
        <taxon>Bacteroidia</taxon>
        <taxon>Bacteroidales</taxon>
        <taxon>Bacteroidaceae</taxon>
        <taxon>Bacteroides</taxon>
    </lineage>
</organism>
<keyword evidence="1" id="KW-0732">Signal</keyword>
<comment type="caution">
    <text evidence="2">The sequence shown here is derived from an EMBL/GenBank/DDBJ whole genome shotgun (WGS) entry which is preliminary data.</text>
</comment>
<gene>
    <name evidence="2" type="ORF">PQ628_12330</name>
</gene>
<evidence type="ECO:0000256" key="1">
    <source>
        <dbReference type="SAM" id="SignalP"/>
    </source>
</evidence>
<sequence>MKDIMKYYLQLIVLVLCLSTSACSDDDKIVTPTFPDLQKIECKVGDVKTLTFEATDNWILTSSSLWCYFEQEGEQTFTCSGGVGEQKVTIHISDDATELMKSYKAELTMTMAGSRQVIAEVTRPSTGYEVRAFNADKSVMYTDENPFIINFDGTDILVLDANEDWILKEQPEWMEFKRKASDSEVVSGRAGDNVKVTPQMIIQYKKDEIDGFLTIESRSGAIAKVPVKYEGIPDGRIIGTLTETMKVSADGESYTVGSDTYGSDGVPVKVMAKNDEYTLVCVEYVEKLNQMTYQYEYFYTMIENGLDRWLWIDDNEKGNINIALSANKSEARNAYVLAFPNSVYAEIKDKLFDLVLLKTGIPKAYDENIIANVQQAEDASASMGFVLKNESGEVLTNVTLTSYIENVGEEQAMEKYGTTNVWIASLPLGVNFHPLIIAPKGITMTHYIMAVDFIGGYKWNGIEKDSPYTSVTIYGIDSNANGEKDMELSFIDSNGGVYAVLIISKRYED</sequence>
<feature type="signal peptide" evidence="1">
    <location>
        <begin position="1"/>
        <end position="24"/>
    </location>
</feature>
<reference evidence="2" key="1">
    <citation type="submission" date="2022-10" db="EMBL/GenBank/DDBJ databases">
        <title>Human gut microbiome strain richness.</title>
        <authorList>
            <person name="Chen-Liaw A."/>
        </authorList>
    </citation>
    <scope>NUCLEOTIDE SEQUENCE</scope>
    <source>
        <strain evidence="2">RTP21484st1_H8_RTP21484_190118</strain>
    </source>
</reference>
<feature type="chain" id="PRO_5044003529" evidence="1">
    <location>
        <begin position="25"/>
        <end position="509"/>
    </location>
</feature>
<dbReference type="AlphaFoldDB" id="A0AAW6IGK0"/>
<dbReference type="EMBL" id="JAQQPO010000013">
    <property type="protein sequence ID" value="MDC7958997.1"/>
    <property type="molecule type" value="Genomic_DNA"/>
</dbReference>
<proteinExistence type="predicted"/>
<dbReference type="PROSITE" id="PS51257">
    <property type="entry name" value="PROKAR_LIPOPROTEIN"/>
    <property type="match status" value="1"/>
</dbReference>
<evidence type="ECO:0000313" key="2">
    <source>
        <dbReference type="EMBL" id="MDC7958997.1"/>
    </source>
</evidence>